<evidence type="ECO:0000313" key="3">
    <source>
        <dbReference type="Proteomes" id="UP001219525"/>
    </source>
</evidence>
<name>A0AAD7E2B3_9AGAR</name>
<protein>
    <submittedName>
        <fullName evidence="2">Uncharacterized protein</fullName>
    </submittedName>
</protein>
<dbReference type="EMBL" id="JARJCW010000006">
    <property type="protein sequence ID" value="KAJ7223373.1"/>
    <property type="molecule type" value="Genomic_DNA"/>
</dbReference>
<organism evidence="2 3">
    <name type="scientific">Mycena pura</name>
    <dbReference type="NCBI Taxonomy" id="153505"/>
    <lineage>
        <taxon>Eukaryota</taxon>
        <taxon>Fungi</taxon>
        <taxon>Dikarya</taxon>
        <taxon>Basidiomycota</taxon>
        <taxon>Agaricomycotina</taxon>
        <taxon>Agaricomycetes</taxon>
        <taxon>Agaricomycetidae</taxon>
        <taxon>Agaricales</taxon>
        <taxon>Marasmiineae</taxon>
        <taxon>Mycenaceae</taxon>
        <taxon>Mycena</taxon>
    </lineage>
</organism>
<gene>
    <name evidence="2" type="ORF">GGX14DRAFT_352316</name>
</gene>
<comment type="caution">
    <text evidence="2">The sequence shown here is derived from an EMBL/GenBank/DDBJ whole genome shotgun (WGS) entry which is preliminary data.</text>
</comment>
<feature type="region of interest" description="Disordered" evidence="1">
    <location>
        <begin position="77"/>
        <end position="101"/>
    </location>
</feature>
<feature type="non-terminal residue" evidence="2">
    <location>
        <position position="1"/>
    </location>
</feature>
<dbReference type="AlphaFoldDB" id="A0AAD7E2B3"/>
<sequence length="280" mass="32051">YESGEALFKDLLARSAAGHDLQFRGRFNMPVDASETAKDRVTLTNDDVRRATGFRFTVHRNIQLQTGHKTIFWCSQDAARKKKPKPSKNPNAKRRETPGMDRYPCRSRLVVSVHSHGKANADELTVSVYLKHCHHDTYTDRSIPDGAAEMVREAEDDVPPAVLVNRIREKFKNRVSRAQIYNMWRERFEGLWKRDTQQLPSARKLLHEFIDVVDVFSPVDVPEDVVILCWGMKKLVDPLKEHIEELAMDATRTSVMSGSPIELIYTQTTQILSNSSCTRS</sequence>
<evidence type="ECO:0000313" key="2">
    <source>
        <dbReference type="EMBL" id="KAJ7223373.1"/>
    </source>
</evidence>
<reference evidence="2" key="1">
    <citation type="submission" date="2023-03" db="EMBL/GenBank/DDBJ databases">
        <title>Massive genome expansion in bonnet fungi (Mycena s.s.) driven by repeated elements and novel gene families across ecological guilds.</title>
        <authorList>
            <consortium name="Lawrence Berkeley National Laboratory"/>
            <person name="Harder C.B."/>
            <person name="Miyauchi S."/>
            <person name="Viragh M."/>
            <person name="Kuo A."/>
            <person name="Thoen E."/>
            <person name="Andreopoulos B."/>
            <person name="Lu D."/>
            <person name="Skrede I."/>
            <person name="Drula E."/>
            <person name="Henrissat B."/>
            <person name="Morin E."/>
            <person name="Kohler A."/>
            <person name="Barry K."/>
            <person name="LaButti K."/>
            <person name="Morin E."/>
            <person name="Salamov A."/>
            <person name="Lipzen A."/>
            <person name="Mereny Z."/>
            <person name="Hegedus B."/>
            <person name="Baldrian P."/>
            <person name="Stursova M."/>
            <person name="Weitz H."/>
            <person name="Taylor A."/>
            <person name="Grigoriev I.V."/>
            <person name="Nagy L.G."/>
            <person name="Martin F."/>
            <person name="Kauserud H."/>
        </authorList>
    </citation>
    <scope>NUCLEOTIDE SEQUENCE</scope>
    <source>
        <strain evidence="2">9144</strain>
    </source>
</reference>
<dbReference type="Proteomes" id="UP001219525">
    <property type="component" value="Unassembled WGS sequence"/>
</dbReference>
<keyword evidence="3" id="KW-1185">Reference proteome</keyword>
<proteinExistence type="predicted"/>
<accession>A0AAD7E2B3</accession>
<evidence type="ECO:0000256" key="1">
    <source>
        <dbReference type="SAM" id="MobiDB-lite"/>
    </source>
</evidence>